<keyword evidence="3" id="KW-1185">Reference proteome</keyword>
<evidence type="ECO:0000256" key="1">
    <source>
        <dbReference type="SAM" id="MobiDB-lite"/>
    </source>
</evidence>
<protein>
    <submittedName>
        <fullName evidence="4">Transposase</fullName>
    </submittedName>
</protein>
<reference evidence="4" key="1">
    <citation type="submission" date="2016-06" db="UniProtKB">
        <authorList>
            <consortium name="WormBaseParasite"/>
        </authorList>
    </citation>
    <scope>IDENTIFICATION</scope>
</reference>
<feature type="compositionally biased region" description="Basic and acidic residues" evidence="1">
    <location>
        <begin position="136"/>
        <end position="146"/>
    </location>
</feature>
<evidence type="ECO:0000313" key="3">
    <source>
        <dbReference type="Proteomes" id="UP000272942"/>
    </source>
</evidence>
<dbReference type="WBParaSite" id="ECPE_0001719001-mRNA-1">
    <property type="protein sequence ID" value="ECPE_0001719001-mRNA-1"/>
    <property type="gene ID" value="ECPE_0001719001"/>
</dbReference>
<gene>
    <name evidence="2" type="ORF">ECPE_LOCUS17146</name>
</gene>
<feature type="region of interest" description="Disordered" evidence="1">
    <location>
        <begin position="136"/>
        <end position="155"/>
    </location>
</feature>
<reference evidence="2 3" key="2">
    <citation type="submission" date="2018-11" db="EMBL/GenBank/DDBJ databases">
        <authorList>
            <consortium name="Pathogen Informatics"/>
        </authorList>
    </citation>
    <scope>NUCLEOTIDE SEQUENCE [LARGE SCALE GENOMIC DNA]</scope>
    <source>
        <strain evidence="2 3">Egypt</strain>
    </source>
</reference>
<name>A0A183BD61_9TREM</name>
<dbReference type="EMBL" id="UZAN01067710">
    <property type="protein sequence ID" value="VDP94431.1"/>
    <property type="molecule type" value="Genomic_DNA"/>
</dbReference>
<organism evidence="4">
    <name type="scientific">Echinostoma caproni</name>
    <dbReference type="NCBI Taxonomy" id="27848"/>
    <lineage>
        <taxon>Eukaryota</taxon>
        <taxon>Metazoa</taxon>
        <taxon>Spiralia</taxon>
        <taxon>Lophotrochozoa</taxon>
        <taxon>Platyhelminthes</taxon>
        <taxon>Trematoda</taxon>
        <taxon>Digenea</taxon>
        <taxon>Plagiorchiida</taxon>
        <taxon>Echinostomata</taxon>
        <taxon>Echinostomatoidea</taxon>
        <taxon>Echinostomatidae</taxon>
        <taxon>Echinostoma</taxon>
    </lineage>
</organism>
<accession>A0A183BD61</accession>
<evidence type="ECO:0000313" key="4">
    <source>
        <dbReference type="WBParaSite" id="ECPE_0001719001-mRNA-1"/>
    </source>
</evidence>
<sequence>MIFEGYLFDEGTAVYTWWSDWNKAYMRELKQFVQYAANSGMHWPTLLSIRVNPVHGFINLFARIHLVFDPTLGDDTRGIPEQDAVTRQLNVFADTYDKPVKLADFHALNDSTWNEESTTTGETAEDGNEIVETDVNQHEHSTHGEQPDQLPESPEGSTIKIATAFEMVLKLSANDLAETLTEEAQPYAVLDPICYHLVLATGTIADGILADKLLGCKSSRGTDGSIRLMVYVNTGLSDSKTDSATECIRDGWAVLLEQWKLVVMEHFNLGSNSFELRRELLDYCIVSPVNLVRSGLSFTIQKTK</sequence>
<proteinExistence type="predicted"/>
<dbReference type="AlphaFoldDB" id="A0A183BD61"/>
<dbReference type="Proteomes" id="UP000272942">
    <property type="component" value="Unassembled WGS sequence"/>
</dbReference>
<evidence type="ECO:0000313" key="2">
    <source>
        <dbReference type="EMBL" id="VDP94431.1"/>
    </source>
</evidence>